<dbReference type="GO" id="GO:0005987">
    <property type="term" value="P:sucrose catabolic process"/>
    <property type="evidence" value="ECO:0007669"/>
    <property type="project" value="TreeGrafter"/>
</dbReference>
<dbReference type="Gene3D" id="2.60.120.560">
    <property type="entry name" value="Exo-inulinase, domain 1"/>
    <property type="match status" value="1"/>
</dbReference>
<feature type="chain" id="PRO_5040394406" evidence="4">
    <location>
        <begin position="20"/>
        <end position="537"/>
    </location>
</feature>
<dbReference type="OrthoDB" id="202537at2759"/>
<accession>A0A9P4I2T0</accession>
<dbReference type="GO" id="GO:0000324">
    <property type="term" value="C:fungal-type vacuole"/>
    <property type="evidence" value="ECO:0007669"/>
    <property type="project" value="TreeGrafter"/>
</dbReference>
<reference evidence="6" key="1">
    <citation type="journal article" date="2020" name="Stud. Mycol.">
        <title>101 Dothideomycetes genomes: a test case for predicting lifestyles and emergence of pathogens.</title>
        <authorList>
            <person name="Haridas S."/>
            <person name="Albert R."/>
            <person name="Binder M."/>
            <person name="Bloem J."/>
            <person name="Labutti K."/>
            <person name="Salamov A."/>
            <person name="Andreopoulos B."/>
            <person name="Baker S."/>
            <person name="Barry K."/>
            <person name="Bills G."/>
            <person name="Bluhm B."/>
            <person name="Cannon C."/>
            <person name="Castanera R."/>
            <person name="Culley D."/>
            <person name="Daum C."/>
            <person name="Ezra D."/>
            <person name="Gonzalez J."/>
            <person name="Henrissat B."/>
            <person name="Kuo A."/>
            <person name="Liang C."/>
            <person name="Lipzen A."/>
            <person name="Lutzoni F."/>
            <person name="Magnuson J."/>
            <person name="Mondo S."/>
            <person name="Nolan M."/>
            <person name="Ohm R."/>
            <person name="Pangilinan J."/>
            <person name="Park H.-J."/>
            <person name="Ramirez L."/>
            <person name="Alfaro M."/>
            <person name="Sun H."/>
            <person name="Tritt A."/>
            <person name="Yoshinaga Y."/>
            <person name="Zwiers L.-H."/>
            <person name="Turgeon B."/>
            <person name="Goodwin S."/>
            <person name="Spatafora J."/>
            <person name="Crous P."/>
            <person name="Grigoriev I."/>
        </authorList>
    </citation>
    <scope>NUCLEOTIDE SEQUENCE</scope>
    <source>
        <strain evidence="6">CBS 121410</strain>
    </source>
</reference>
<evidence type="ECO:0000256" key="4">
    <source>
        <dbReference type="SAM" id="SignalP"/>
    </source>
</evidence>
<dbReference type="PROSITE" id="PS00609">
    <property type="entry name" value="GLYCOSYL_HYDROL_F32"/>
    <property type="match status" value="1"/>
</dbReference>
<comment type="similarity">
    <text evidence="1">Belongs to the glycosyl hydrolase 32 family.</text>
</comment>
<dbReference type="GO" id="GO:0004575">
    <property type="term" value="F:sucrose alpha-glucosidase activity"/>
    <property type="evidence" value="ECO:0007669"/>
    <property type="project" value="TreeGrafter"/>
</dbReference>
<dbReference type="InterPro" id="IPR013148">
    <property type="entry name" value="Glyco_hydro_32_N"/>
</dbReference>
<evidence type="ECO:0000256" key="3">
    <source>
        <dbReference type="ARBA" id="ARBA00023295"/>
    </source>
</evidence>
<dbReference type="SUPFAM" id="SSF75005">
    <property type="entry name" value="Arabinanase/levansucrase/invertase"/>
    <property type="match status" value="1"/>
</dbReference>
<dbReference type="Proteomes" id="UP000799776">
    <property type="component" value="Unassembled WGS sequence"/>
</dbReference>
<keyword evidence="7" id="KW-1185">Reference proteome</keyword>
<dbReference type="AlphaFoldDB" id="A0A9P4I2T0"/>
<evidence type="ECO:0000313" key="6">
    <source>
        <dbReference type="EMBL" id="KAF2091127.1"/>
    </source>
</evidence>
<gene>
    <name evidence="6" type="ORF">K490DRAFT_71363</name>
</gene>
<dbReference type="InterPro" id="IPR013320">
    <property type="entry name" value="ConA-like_dom_sf"/>
</dbReference>
<comment type="caution">
    <text evidence="6">The sequence shown here is derived from an EMBL/GenBank/DDBJ whole genome shotgun (WGS) entry which is preliminary data.</text>
</comment>
<dbReference type="PANTHER" id="PTHR42800:SF2">
    <property type="entry name" value="INVERTASE-RELATED"/>
    <property type="match status" value="1"/>
</dbReference>
<name>A0A9P4I2T0_9PEZI</name>
<dbReference type="InterPro" id="IPR001362">
    <property type="entry name" value="Glyco_hydro_32"/>
</dbReference>
<evidence type="ECO:0000256" key="2">
    <source>
        <dbReference type="ARBA" id="ARBA00022801"/>
    </source>
</evidence>
<dbReference type="Gene3D" id="2.115.10.20">
    <property type="entry name" value="Glycosyl hydrolase domain, family 43"/>
    <property type="match status" value="1"/>
</dbReference>
<dbReference type="EMBL" id="ML978712">
    <property type="protein sequence ID" value="KAF2091127.1"/>
    <property type="molecule type" value="Genomic_DNA"/>
</dbReference>
<keyword evidence="2 6" id="KW-0378">Hydrolase</keyword>
<evidence type="ECO:0000259" key="5">
    <source>
        <dbReference type="Pfam" id="PF00251"/>
    </source>
</evidence>
<protein>
    <submittedName>
        <fullName evidence="6">Glycoside hydrolase family 32 protein</fullName>
    </submittedName>
</protein>
<dbReference type="SMART" id="SM00640">
    <property type="entry name" value="Glyco_32"/>
    <property type="match status" value="1"/>
</dbReference>
<dbReference type="SUPFAM" id="SSF49899">
    <property type="entry name" value="Concanavalin A-like lectins/glucanases"/>
    <property type="match status" value="1"/>
</dbReference>
<feature type="domain" description="Glycosyl hydrolase family 32 N-terminal" evidence="5">
    <location>
        <begin position="50"/>
        <end position="351"/>
    </location>
</feature>
<evidence type="ECO:0000256" key="1">
    <source>
        <dbReference type="ARBA" id="ARBA00009902"/>
    </source>
</evidence>
<dbReference type="Pfam" id="PF00251">
    <property type="entry name" value="Glyco_hydro_32N"/>
    <property type="match status" value="1"/>
</dbReference>
<dbReference type="PANTHER" id="PTHR42800">
    <property type="entry name" value="EXOINULINASE INUD (AFU_ORTHOLOGUE AFUA_5G00480)"/>
    <property type="match status" value="1"/>
</dbReference>
<feature type="signal peptide" evidence="4">
    <location>
        <begin position="1"/>
        <end position="19"/>
    </location>
</feature>
<organism evidence="6 7">
    <name type="scientific">Saccharata proteae CBS 121410</name>
    <dbReference type="NCBI Taxonomy" id="1314787"/>
    <lineage>
        <taxon>Eukaryota</taxon>
        <taxon>Fungi</taxon>
        <taxon>Dikarya</taxon>
        <taxon>Ascomycota</taxon>
        <taxon>Pezizomycotina</taxon>
        <taxon>Dothideomycetes</taxon>
        <taxon>Dothideomycetes incertae sedis</taxon>
        <taxon>Botryosphaeriales</taxon>
        <taxon>Saccharataceae</taxon>
        <taxon>Saccharata</taxon>
    </lineage>
</organism>
<keyword evidence="4" id="KW-0732">Signal</keyword>
<dbReference type="CDD" id="cd18622">
    <property type="entry name" value="GH32_Inu-like"/>
    <property type="match status" value="1"/>
</dbReference>
<sequence length="537" mass="58108">MKFSRTFAAGALAFGVALGQNSTSTYVEPGVPTGTPIPGNYSGPLRPQIHFSPPQHFMNDPNGMFRAANGTWHLYYQYNPTGLAAGNQHWGHATSDDLYHWTNQPIAIFPPDDSSYIFSGSAIVDVNNTSGLFPDQDDGVVAIYTLQTGGTSGPQVQEISYSHDGGYSFTRYANNPVIDSTSSQFRDPKVIWYEDHWVMVVAYSQDFTIGIYTSPNLIDWTHASNFTHHGLLGLQYECPNMVEIPVAGSTETMYVLYISINPGAPQGGSIGQYFPGTFNGTHFSAVDSAARIADFAKDNYAAQFFYGVPVSEGAISIAWASNWQYTDVVPTGTQEGWRSAMSLPRRNSLANTTRLGWDLISVPYDMSPVLGAVLVDNSSLANSSLALDYSGLASNALYFAANISSLPRATSSISSYATLNVTFSSPVSGESLSFGYYFGGDNPAFISRQHVRGSLAENPFFTDKFSTTSLADGSGGWSVEGVIDRSLFEVFLDGGKQSGTVVFYPESMLTVMTVGTTEMPEGAEVDVKVWAVESAWE</sequence>
<dbReference type="InterPro" id="IPR023296">
    <property type="entry name" value="Glyco_hydro_beta-prop_sf"/>
</dbReference>
<proteinExistence type="inferred from homology"/>
<keyword evidence="3" id="KW-0326">Glycosidase</keyword>
<dbReference type="InterPro" id="IPR018053">
    <property type="entry name" value="Glyco_hydro_32_AS"/>
</dbReference>
<evidence type="ECO:0000313" key="7">
    <source>
        <dbReference type="Proteomes" id="UP000799776"/>
    </source>
</evidence>
<dbReference type="FunFam" id="2.115.10.20:FF:000002">
    <property type="entry name" value="Invertase 2"/>
    <property type="match status" value="1"/>
</dbReference>